<evidence type="ECO:0000313" key="2">
    <source>
        <dbReference type="EMBL" id="KAK3282995.1"/>
    </source>
</evidence>
<accession>A0AAE0LFL9</accession>
<protein>
    <submittedName>
        <fullName evidence="2">Uncharacterized protein</fullName>
    </submittedName>
</protein>
<reference evidence="2 3" key="1">
    <citation type="journal article" date="2015" name="Genome Biol. Evol.">
        <title>Comparative Genomics of a Bacterivorous Green Alga Reveals Evolutionary Causalities and Consequences of Phago-Mixotrophic Mode of Nutrition.</title>
        <authorList>
            <person name="Burns J.A."/>
            <person name="Paasch A."/>
            <person name="Narechania A."/>
            <person name="Kim E."/>
        </authorList>
    </citation>
    <scope>NUCLEOTIDE SEQUENCE [LARGE SCALE GENOMIC DNA]</scope>
    <source>
        <strain evidence="2 3">PLY_AMNH</strain>
    </source>
</reference>
<feature type="compositionally biased region" description="Low complexity" evidence="1">
    <location>
        <begin position="416"/>
        <end position="427"/>
    </location>
</feature>
<name>A0AAE0LFL9_9CHLO</name>
<feature type="compositionally biased region" description="Basic and acidic residues" evidence="1">
    <location>
        <begin position="403"/>
        <end position="413"/>
    </location>
</feature>
<sequence>MAFLREQRMGWFPVEARVAEQMPQPPALEEEIAAWNNNPWNVRNDANNLNDTRRAHRVHSGRWQDRAQFAEKLGAGEWQRGLGAADKHEGRWQQRANDEYYGQSAAPKQSTRGSGGSEERAVHSRDESMSGGGSNGGLRSESGSGSDVPVKPRAGEGGLHDGRWQDRANWAERKPPHMWCEGDRHEGRWQEQARVGDGGKGTDGVFDAAAALDDEKRRIHSGRWQARANFDDLTEDRRAGKNVRPPHNGKERRAYWEAGGFQKGACGMHEGRWEDGVWVSGLWEGRAQWAHEDRGRGNTFRPKAVIREGSHELEPQWQHGRRPIGPELEDKRNAGGWEARGQVPYENEHPKPEKDRNFGRWEARAEWAEADTVVQRHREAPELHRGRWEERAFRDQPCTPQERAARKAAEARARRAGGSQSGSAAPATNSAAVSRVKVGTTPVTNLNNRFLAFSPSPIGDARHVELPAHYAARVAAAAKAARPGGRGEADSWEETGGAFSKWMEKGDKQWTRTPEEFQGLVCFEDYWGKVPNDIQACVQYDPIKRPDG</sequence>
<comment type="caution">
    <text evidence="2">The sequence shown here is derived from an EMBL/GenBank/DDBJ whole genome shotgun (WGS) entry which is preliminary data.</text>
</comment>
<feature type="compositionally biased region" description="Basic and acidic residues" evidence="1">
    <location>
        <begin position="346"/>
        <end position="357"/>
    </location>
</feature>
<feature type="region of interest" description="Disordered" evidence="1">
    <location>
        <begin position="98"/>
        <end position="165"/>
    </location>
</feature>
<proteinExistence type="predicted"/>
<organism evidence="2 3">
    <name type="scientific">Cymbomonas tetramitiformis</name>
    <dbReference type="NCBI Taxonomy" id="36881"/>
    <lineage>
        <taxon>Eukaryota</taxon>
        <taxon>Viridiplantae</taxon>
        <taxon>Chlorophyta</taxon>
        <taxon>Pyramimonadophyceae</taxon>
        <taxon>Pyramimonadales</taxon>
        <taxon>Pyramimonadaceae</taxon>
        <taxon>Cymbomonas</taxon>
    </lineage>
</organism>
<evidence type="ECO:0000256" key="1">
    <source>
        <dbReference type="SAM" id="MobiDB-lite"/>
    </source>
</evidence>
<evidence type="ECO:0000313" key="3">
    <source>
        <dbReference type="Proteomes" id="UP001190700"/>
    </source>
</evidence>
<feature type="region of interest" description="Disordered" evidence="1">
    <location>
        <begin position="307"/>
        <end position="357"/>
    </location>
</feature>
<dbReference type="AlphaFoldDB" id="A0AAE0LFL9"/>
<feature type="compositionally biased region" description="Basic and acidic residues" evidence="1">
    <location>
        <begin position="117"/>
        <end position="128"/>
    </location>
</feature>
<dbReference type="EMBL" id="LGRX02003080">
    <property type="protein sequence ID" value="KAK3282995.1"/>
    <property type="molecule type" value="Genomic_DNA"/>
</dbReference>
<feature type="region of interest" description="Disordered" evidence="1">
    <location>
        <begin position="391"/>
        <end position="434"/>
    </location>
</feature>
<keyword evidence="3" id="KW-1185">Reference proteome</keyword>
<dbReference type="Proteomes" id="UP001190700">
    <property type="component" value="Unassembled WGS sequence"/>
</dbReference>
<gene>
    <name evidence="2" type="ORF">CYMTET_9294</name>
</gene>